<evidence type="ECO:0000313" key="1">
    <source>
        <dbReference type="EMBL" id="MER6978030.1"/>
    </source>
</evidence>
<gene>
    <name evidence="1" type="ORF">ABT317_13660</name>
</gene>
<sequence length="78" mass="8601">MARPEVPEEYLEGYTRILADVCATGRRLTRDELESLRVQGERAAEAGHGLRTLVRRHLAEARAFSPALATAGIDRVLA</sequence>
<comment type="caution">
    <text evidence="1">The sequence shown here is derived from an EMBL/GenBank/DDBJ whole genome shotgun (WGS) entry which is preliminary data.</text>
</comment>
<proteinExistence type="predicted"/>
<accession>A0ABV1W1H0</accession>
<reference evidence="1 2" key="1">
    <citation type="submission" date="2024-06" db="EMBL/GenBank/DDBJ databases">
        <title>The Natural Products Discovery Center: Release of the First 8490 Sequenced Strains for Exploring Actinobacteria Biosynthetic Diversity.</title>
        <authorList>
            <person name="Kalkreuter E."/>
            <person name="Kautsar S.A."/>
            <person name="Yang D."/>
            <person name="Bader C.D."/>
            <person name="Teijaro C.N."/>
            <person name="Fluegel L."/>
            <person name="Davis C.M."/>
            <person name="Simpson J.R."/>
            <person name="Lauterbach L."/>
            <person name="Steele A.D."/>
            <person name="Gui C."/>
            <person name="Meng S."/>
            <person name="Li G."/>
            <person name="Viehrig K."/>
            <person name="Ye F."/>
            <person name="Su P."/>
            <person name="Kiefer A.F."/>
            <person name="Nichols A."/>
            <person name="Cepeda A.J."/>
            <person name="Yan W."/>
            <person name="Fan B."/>
            <person name="Jiang Y."/>
            <person name="Adhikari A."/>
            <person name="Zheng C.-J."/>
            <person name="Schuster L."/>
            <person name="Cowan T.M."/>
            <person name="Smanski M.J."/>
            <person name="Chevrette M.G."/>
            <person name="De Carvalho L.P.S."/>
            <person name="Shen B."/>
        </authorList>
    </citation>
    <scope>NUCLEOTIDE SEQUENCE [LARGE SCALE GENOMIC DNA]</scope>
    <source>
        <strain evidence="1 2">NPDC000634</strain>
    </source>
</reference>
<dbReference type="EMBL" id="JBEPCU010000186">
    <property type="protein sequence ID" value="MER6978030.1"/>
    <property type="molecule type" value="Genomic_DNA"/>
</dbReference>
<protein>
    <submittedName>
        <fullName evidence="1">PucR family transcriptional regulator</fullName>
    </submittedName>
</protein>
<feature type="non-terminal residue" evidence="1">
    <location>
        <position position="78"/>
    </location>
</feature>
<evidence type="ECO:0000313" key="2">
    <source>
        <dbReference type="Proteomes" id="UP001458415"/>
    </source>
</evidence>
<organism evidence="1 2">
    <name type="scientific">Streptomyces carpinensis</name>
    <dbReference type="NCBI Taxonomy" id="66369"/>
    <lineage>
        <taxon>Bacteria</taxon>
        <taxon>Bacillati</taxon>
        <taxon>Actinomycetota</taxon>
        <taxon>Actinomycetes</taxon>
        <taxon>Kitasatosporales</taxon>
        <taxon>Streptomycetaceae</taxon>
        <taxon>Streptomyces</taxon>
    </lineage>
</organism>
<dbReference type="Proteomes" id="UP001458415">
    <property type="component" value="Unassembled WGS sequence"/>
</dbReference>
<name>A0ABV1W1H0_9ACTN</name>
<keyword evidence="2" id="KW-1185">Reference proteome</keyword>